<dbReference type="SMART" id="SM01234">
    <property type="entry name" value="Haemolytic"/>
    <property type="match status" value="1"/>
</dbReference>
<sequence>MQKILILFIKGYQLLISPLLGNNCRFYPSCSHYAQDAIEMHGGVKGLWLTIRRLLRCHPFHPGGFDPVPDNKKE</sequence>
<reference evidence="1" key="1">
    <citation type="submission" date="2018-06" db="EMBL/GenBank/DDBJ databases">
        <authorList>
            <person name="Zhirakovskaya E."/>
        </authorList>
    </citation>
    <scope>NUCLEOTIDE SEQUENCE</scope>
</reference>
<organism evidence="1">
    <name type="scientific">hydrothermal vent metagenome</name>
    <dbReference type="NCBI Taxonomy" id="652676"/>
    <lineage>
        <taxon>unclassified sequences</taxon>
        <taxon>metagenomes</taxon>
        <taxon>ecological metagenomes</taxon>
    </lineage>
</organism>
<dbReference type="NCBIfam" id="TIGR00278">
    <property type="entry name" value="membrane protein insertion efficiency factor YidD"/>
    <property type="match status" value="1"/>
</dbReference>
<gene>
    <name evidence="1" type="ORF">MNBD_GAMMA18-656</name>
</gene>
<accession>A0A3B0Z5X9</accession>
<dbReference type="HAMAP" id="MF_00386">
    <property type="entry name" value="UPF0161_YidD"/>
    <property type="match status" value="1"/>
</dbReference>
<dbReference type="EMBL" id="UOFP01000235">
    <property type="protein sequence ID" value="VAW88758.1"/>
    <property type="molecule type" value="Genomic_DNA"/>
</dbReference>
<dbReference type="Pfam" id="PF01809">
    <property type="entry name" value="YidD"/>
    <property type="match status" value="1"/>
</dbReference>
<protein>
    <submittedName>
        <fullName evidence="1">Membrane protein insertion efficiency factor YidD</fullName>
    </submittedName>
</protein>
<dbReference type="PANTHER" id="PTHR33383:SF1">
    <property type="entry name" value="MEMBRANE PROTEIN INSERTION EFFICIENCY FACTOR-RELATED"/>
    <property type="match status" value="1"/>
</dbReference>
<dbReference type="PANTHER" id="PTHR33383">
    <property type="entry name" value="MEMBRANE PROTEIN INSERTION EFFICIENCY FACTOR-RELATED"/>
    <property type="match status" value="1"/>
</dbReference>
<name>A0A3B0Z5X9_9ZZZZ</name>
<dbReference type="AlphaFoldDB" id="A0A3B0Z5X9"/>
<proteinExistence type="inferred from homology"/>
<evidence type="ECO:0000313" key="1">
    <source>
        <dbReference type="EMBL" id="VAW88758.1"/>
    </source>
</evidence>
<dbReference type="InterPro" id="IPR002696">
    <property type="entry name" value="Membr_insert_effic_factor_YidD"/>
</dbReference>